<evidence type="ECO:0000256" key="1">
    <source>
        <dbReference type="ARBA" id="ARBA00004141"/>
    </source>
</evidence>
<comment type="caution">
    <text evidence="8">The sequence shown here is derived from an EMBL/GenBank/DDBJ whole genome shotgun (WGS) entry which is preliminary data.</text>
</comment>
<evidence type="ECO:0000313" key="8">
    <source>
        <dbReference type="EMBL" id="GAA0690580.1"/>
    </source>
</evidence>
<feature type="transmembrane region" description="Helical" evidence="6">
    <location>
        <begin position="194"/>
        <end position="217"/>
    </location>
</feature>
<feature type="transmembrane region" description="Helical" evidence="6">
    <location>
        <begin position="19"/>
        <end position="39"/>
    </location>
</feature>
<keyword evidence="5 6" id="KW-0472">Membrane</keyword>
<gene>
    <name evidence="8" type="ORF">GCM10009104_16650</name>
</gene>
<keyword evidence="4 6" id="KW-1133">Transmembrane helix</keyword>
<feature type="domain" description="EamA" evidence="7">
    <location>
        <begin position="29"/>
        <end position="153"/>
    </location>
</feature>
<dbReference type="PANTHER" id="PTHR32322:SF2">
    <property type="entry name" value="EAMA DOMAIN-CONTAINING PROTEIN"/>
    <property type="match status" value="1"/>
</dbReference>
<feature type="transmembrane region" description="Helical" evidence="6">
    <location>
        <begin position="260"/>
        <end position="279"/>
    </location>
</feature>
<dbReference type="RefSeq" id="WP_343804816.1">
    <property type="nucleotide sequence ID" value="NZ_BAAAET010000002.1"/>
</dbReference>
<evidence type="ECO:0000256" key="2">
    <source>
        <dbReference type="ARBA" id="ARBA00007362"/>
    </source>
</evidence>
<evidence type="ECO:0000256" key="3">
    <source>
        <dbReference type="ARBA" id="ARBA00022692"/>
    </source>
</evidence>
<feature type="transmembrane region" description="Helical" evidence="6">
    <location>
        <begin position="229"/>
        <end position="248"/>
    </location>
</feature>
<evidence type="ECO:0000313" key="9">
    <source>
        <dbReference type="Proteomes" id="UP001499915"/>
    </source>
</evidence>
<comment type="similarity">
    <text evidence="2">Belongs to the EamA transporter family.</text>
</comment>
<evidence type="ECO:0000259" key="7">
    <source>
        <dbReference type="Pfam" id="PF00892"/>
    </source>
</evidence>
<dbReference type="Pfam" id="PF00892">
    <property type="entry name" value="EamA"/>
    <property type="match status" value="2"/>
</dbReference>
<dbReference type="PANTHER" id="PTHR32322">
    <property type="entry name" value="INNER MEMBRANE TRANSPORTER"/>
    <property type="match status" value="1"/>
</dbReference>
<feature type="transmembrane region" description="Helical" evidence="6">
    <location>
        <begin position="51"/>
        <end position="70"/>
    </location>
</feature>
<proteinExistence type="inferred from homology"/>
<feature type="transmembrane region" description="Helical" evidence="6">
    <location>
        <begin position="165"/>
        <end position="182"/>
    </location>
</feature>
<dbReference type="InterPro" id="IPR050638">
    <property type="entry name" value="AA-Vitamin_Transporters"/>
</dbReference>
<dbReference type="EMBL" id="BAAAET010000002">
    <property type="protein sequence ID" value="GAA0690580.1"/>
    <property type="molecule type" value="Genomic_DNA"/>
</dbReference>
<feature type="transmembrane region" description="Helical" evidence="6">
    <location>
        <begin position="108"/>
        <end position="130"/>
    </location>
</feature>
<keyword evidence="9" id="KW-1185">Reference proteome</keyword>
<evidence type="ECO:0000256" key="5">
    <source>
        <dbReference type="ARBA" id="ARBA00023136"/>
    </source>
</evidence>
<feature type="transmembrane region" description="Helical" evidence="6">
    <location>
        <begin position="285"/>
        <end position="303"/>
    </location>
</feature>
<evidence type="ECO:0000256" key="4">
    <source>
        <dbReference type="ARBA" id="ARBA00022989"/>
    </source>
</evidence>
<evidence type="ECO:0000256" key="6">
    <source>
        <dbReference type="SAM" id="Phobius"/>
    </source>
</evidence>
<sequence>MTVQASTSRVGNGYAPGRLLTPFMPAVFVWLWSTGFIGAKYGLPYAEPFTLLLYRTLVTLMLLGLMAWWMKPQWPSARESGHVAITGLLVHGCYLGGVFYAIQDGMPAGLVSLIVGLQPLVTALAAVLVLGEGVRLRQWAGLLLGLVGVGLVLLEKMGLGPVETFSPWTLVWALIALLGISLGTVYQKRHCQQVALIPGAIIQYCATGCLFAMGGWWFESSEVDWNLQLVLAIGWLVLGLSVGAILLLMQLIRMGAASKVASLFYLVPPVTALEAYILFDERLGMLAMMGGGLSVLGVALVVMQKRGGIS</sequence>
<dbReference type="InterPro" id="IPR000620">
    <property type="entry name" value="EamA_dom"/>
</dbReference>
<name>A0ABP3TE52_9GAMM</name>
<keyword evidence="3 6" id="KW-0812">Transmembrane</keyword>
<reference evidence="9" key="1">
    <citation type="journal article" date="2019" name="Int. J. Syst. Evol. Microbiol.">
        <title>The Global Catalogue of Microorganisms (GCM) 10K type strain sequencing project: providing services to taxonomists for standard genome sequencing and annotation.</title>
        <authorList>
            <consortium name="The Broad Institute Genomics Platform"/>
            <consortium name="The Broad Institute Genome Sequencing Center for Infectious Disease"/>
            <person name="Wu L."/>
            <person name="Ma J."/>
        </authorList>
    </citation>
    <scope>NUCLEOTIDE SEQUENCE [LARGE SCALE GENOMIC DNA]</scope>
    <source>
        <strain evidence="9">JCM 15134</strain>
    </source>
</reference>
<accession>A0ABP3TE52</accession>
<comment type="subcellular location">
    <subcellularLocation>
        <location evidence="1">Membrane</location>
        <topology evidence="1">Multi-pass membrane protein</topology>
    </subcellularLocation>
</comment>
<organism evidence="8 9">
    <name type="scientific">Marinobacterium maritimum</name>
    <dbReference type="NCBI Taxonomy" id="500162"/>
    <lineage>
        <taxon>Bacteria</taxon>
        <taxon>Pseudomonadati</taxon>
        <taxon>Pseudomonadota</taxon>
        <taxon>Gammaproteobacteria</taxon>
        <taxon>Oceanospirillales</taxon>
        <taxon>Oceanospirillaceae</taxon>
        <taxon>Marinobacterium</taxon>
    </lineage>
</organism>
<dbReference type="SUPFAM" id="SSF103481">
    <property type="entry name" value="Multidrug resistance efflux transporter EmrE"/>
    <property type="match status" value="2"/>
</dbReference>
<feature type="transmembrane region" description="Helical" evidence="6">
    <location>
        <begin position="82"/>
        <end position="102"/>
    </location>
</feature>
<feature type="domain" description="EamA" evidence="7">
    <location>
        <begin position="168"/>
        <end position="302"/>
    </location>
</feature>
<protein>
    <submittedName>
        <fullName evidence="8">DMT family transporter</fullName>
    </submittedName>
</protein>
<dbReference type="Proteomes" id="UP001499915">
    <property type="component" value="Unassembled WGS sequence"/>
</dbReference>
<dbReference type="InterPro" id="IPR037185">
    <property type="entry name" value="EmrE-like"/>
</dbReference>